<dbReference type="Proteomes" id="UP001590950">
    <property type="component" value="Unassembled WGS sequence"/>
</dbReference>
<feature type="compositionally biased region" description="Polar residues" evidence="5">
    <location>
        <begin position="257"/>
        <end position="269"/>
    </location>
</feature>
<evidence type="ECO:0000313" key="8">
    <source>
        <dbReference type="EMBL" id="KAL2038315.1"/>
    </source>
</evidence>
<keyword evidence="4 6" id="KW-0472">Membrane</keyword>
<proteinExistence type="predicted"/>
<reference evidence="8 9" key="1">
    <citation type="submission" date="2024-09" db="EMBL/GenBank/DDBJ databases">
        <title>Rethinking Asexuality: The Enigmatic Case of Functional Sexual Genes in Lepraria (Stereocaulaceae).</title>
        <authorList>
            <person name="Doellman M."/>
            <person name="Sun Y."/>
            <person name="Barcenas-Pena A."/>
            <person name="Lumbsch H.T."/>
            <person name="Grewe F."/>
        </authorList>
    </citation>
    <scope>NUCLEOTIDE SEQUENCE [LARGE SCALE GENOMIC DNA]</scope>
    <source>
        <strain evidence="8 9">Mercado 3170</strain>
    </source>
</reference>
<keyword evidence="2 6" id="KW-0812">Transmembrane</keyword>
<comment type="subcellular location">
    <subcellularLocation>
        <location evidence="1">Membrane</location>
        <topology evidence="1">Multi-pass membrane protein</topology>
    </subcellularLocation>
</comment>
<evidence type="ECO:0000256" key="6">
    <source>
        <dbReference type="SAM" id="Phobius"/>
    </source>
</evidence>
<evidence type="ECO:0000256" key="2">
    <source>
        <dbReference type="ARBA" id="ARBA00022692"/>
    </source>
</evidence>
<name>A0ABR3ZXH1_9LECA</name>
<dbReference type="PANTHER" id="PTHR37451:SF1">
    <property type="entry name" value="MARVEL DOMAIN-CONTAINING PROTEIN"/>
    <property type="match status" value="1"/>
</dbReference>
<evidence type="ECO:0000256" key="3">
    <source>
        <dbReference type="ARBA" id="ARBA00022989"/>
    </source>
</evidence>
<gene>
    <name evidence="8" type="ORF">N7G274_008964</name>
</gene>
<feature type="transmembrane region" description="Helical" evidence="6">
    <location>
        <begin position="85"/>
        <end position="104"/>
    </location>
</feature>
<protein>
    <recommendedName>
        <fullName evidence="7">MARVEL domain-containing protein</fullName>
    </recommendedName>
</protein>
<feature type="region of interest" description="Disordered" evidence="5">
    <location>
        <begin position="248"/>
        <end position="290"/>
    </location>
</feature>
<dbReference type="Pfam" id="PF01284">
    <property type="entry name" value="MARVEL"/>
    <property type="match status" value="1"/>
</dbReference>
<dbReference type="PANTHER" id="PTHR37451">
    <property type="entry name" value="MARVEL DOMAIN"/>
    <property type="match status" value="1"/>
</dbReference>
<feature type="transmembrane region" description="Helical" evidence="6">
    <location>
        <begin position="180"/>
        <end position="198"/>
    </location>
</feature>
<evidence type="ECO:0000313" key="9">
    <source>
        <dbReference type="Proteomes" id="UP001590950"/>
    </source>
</evidence>
<dbReference type="EMBL" id="JBEFKJ010000033">
    <property type="protein sequence ID" value="KAL2038315.1"/>
    <property type="molecule type" value="Genomic_DNA"/>
</dbReference>
<keyword evidence="3 6" id="KW-1133">Transmembrane helix</keyword>
<keyword evidence="9" id="KW-1185">Reference proteome</keyword>
<feature type="transmembrane region" description="Helical" evidence="6">
    <location>
        <begin position="16"/>
        <end position="34"/>
    </location>
</feature>
<accession>A0ABR3ZXH1</accession>
<evidence type="ECO:0000256" key="5">
    <source>
        <dbReference type="SAM" id="MobiDB-lite"/>
    </source>
</evidence>
<organism evidence="8 9">
    <name type="scientific">Stereocaulon virgatum</name>
    <dbReference type="NCBI Taxonomy" id="373712"/>
    <lineage>
        <taxon>Eukaryota</taxon>
        <taxon>Fungi</taxon>
        <taxon>Dikarya</taxon>
        <taxon>Ascomycota</taxon>
        <taxon>Pezizomycotina</taxon>
        <taxon>Lecanoromycetes</taxon>
        <taxon>OSLEUM clade</taxon>
        <taxon>Lecanoromycetidae</taxon>
        <taxon>Lecanorales</taxon>
        <taxon>Lecanorineae</taxon>
        <taxon>Stereocaulaceae</taxon>
        <taxon>Stereocaulon</taxon>
    </lineage>
</organism>
<comment type="caution">
    <text evidence="8">The sequence shown here is derived from an EMBL/GenBank/DDBJ whole genome shotgun (WGS) entry which is preliminary data.</text>
</comment>
<sequence length="290" mass="31454">MRIHTSDKTSPRSFPWLWFVRLPAIVFSIVVLGITASDASKWGGWECSVPSKLGYNIAVSVISFLVLVYSLLATGPSPQVRLLPWFIWGQIGLDAVMFILWLAATASSSYNCSDLCNACSAYSEVVYNSDVCFCFDNSNIYRRTYTPKPKGALYARAPRSSHSSNTGGGSLIAARQAFDAIMTIIFAFCLGATILWIVNSHQSGLTMPLAKVMEKEEEAGMPAGGAEFRSSIQRGTSADYYNGQPMAEQQVKPRIGSPTQQTFGPTTITKEGASEMPSAAMSEKLPTGPQ</sequence>
<evidence type="ECO:0000259" key="7">
    <source>
        <dbReference type="Pfam" id="PF01284"/>
    </source>
</evidence>
<feature type="transmembrane region" description="Helical" evidence="6">
    <location>
        <begin position="54"/>
        <end position="73"/>
    </location>
</feature>
<evidence type="ECO:0000256" key="1">
    <source>
        <dbReference type="ARBA" id="ARBA00004141"/>
    </source>
</evidence>
<evidence type="ECO:0000256" key="4">
    <source>
        <dbReference type="ARBA" id="ARBA00023136"/>
    </source>
</evidence>
<feature type="domain" description="MARVEL" evidence="7">
    <location>
        <begin position="17"/>
        <end position="129"/>
    </location>
</feature>
<dbReference type="InterPro" id="IPR008253">
    <property type="entry name" value="Marvel"/>
</dbReference>